<dbReference type="RefSeq" id="XP_005715879.1">
    <property type="nucleotide sequence ID" value="XM_005715822.1"/>
</dbReference>
<dbReference type="KEGG" id="ccp:CHC_T00004475001"/>
<name>R7QF78_CHOCR</name>
<reference evidence="3" key="1">
    <citation type="journal article" date="2013" name="Proc. Natl. Acad. Sci. U.S.A.">
        <title>Genome structure and metabolic features in the red seaweed Chondrus crispus shed light on evolution of the Archaeplastida.</title>
        <authorList>
            <person name="Collen J."/>
            <person name="Porcel B."/>
            <person name="Carre W."/>
            <person name="Ball S.G."/>
            <person name="Chaparro C."/>
            <person name="Tonon T."/>
            <person name="Barbeyron T."/>
            <person name="Michel G."/>
            <person name="Noel B."/>
            <person name="Valentin K."/>
            <person name="Elias M."/>
            <person name="Artiguenave F."/>
            <person name="Arun A."/>
            <person name="Aury J.M."/>
            <person name="Barbosa-Neto J.F."/>
            <person name="Bothwell J.H."/>
            <person name="Bouget F.Y."/>
            <person name="Brillet L."/>
            <person name="Cabello-Hurtado F."/>
            <person name="Capella-Gutierrez S."/>
            <person name="Charrier B."/>
            <person name="Cladiere L."/>
            <person name="Cock J.M."/>
            <person name="Coelho S.M."/>
            <person name="Colleoni C."/>
            <person name="Czjzek M."/>
            <person name="Da Silva C."/>
            <person name="Delage L."/>
            <person name="Denoeud F."/>
            <person name="Deschamps P."/>
            <person name="Dittami S.M."/>
            <person name="Gabaldon T."/>
            <person name="Gachon C.M."/>
            <person name="Groisillier A."/>
            <person name="Herve C."/>
            <person name="Jabbari K."/>
            <person name="Katinka M."/>
            <person name="Kloareg B."/>
            <person name="Kowalczyk N."/>
            <person name="Labadie K."/>
            <person name="Leblanc C."/>
            <person name="Lopez P.J."/>
            <person name="McLachlan D.H."/>
            <person name="Meslet-Cladiere L."/>
            <person name="Moustafa A."/>
            <person name="Nehr Z."/>
            <person name="Nyvall Collen P."/>
            <person name="Panaud O."/>
            <person name="Partensky F."/>
            <person name="Poulain J."/>
            <person name="Rensing S.A."/>
            <person name="Rousvoal S."/>
            <person name="Samson G."/>
            <person name="Symeonidi A."/>
            <person name="Weissenbach J."/>
            <person name="Zambounis A."/>
            <person name="Wincker P."/>
            <person name="Boyen C."/>
        </authorList>
    </citation>
    <scope>NUCLEOTIDE SEQUENCE [LARGE SCALE GENOMIC DNA]</scope>
    <source>
        <strain evidence="3">cv. Stackhouse</strain>
    </source>
</reference>
<proteinExistence type="predicted"/>
<protein>
    <submittedName>
        <fullName evidence="2">Uncharacterized protein</fullName>
    </submittedName>
</protein>
<dbReference type="EMBL" id="HG001758">
    <property type="protein sequence ID" value="CDF36060.1"/>
    <property type="molecule type" value="Genomic_DNA"/>
</dbReference>
<dbReference type="AlphaFoldDB" id="R7QF78"/>
<organism evidence="2 3">
    <name type="scientific">Chondrus crispus</name>
    <name type="common">Carrageen Irish moss</name>
    <name type="synonym">Polymorpha crispa</name>
    <dbReference type="NCBI Taxonomy" id="2769"/>
    <lineage>
        <taxon>Eukaryota</taxon>
        <taxon>Rhodophyta</taxon>
        <taxon>Florideophyceae</taxon>
        <taxon>Rhodymeniophycidae</taxon>
        <taxon>Gigartinales</taxon>
        <taxon>Gigartinaceae</taxon>
        <taxon>Chondrus</taxon>
    </lineage>
</organism>
<sequence>MGRWHAAGEAEGRDRGAAAGWPGCRRRRTGLGRFVLDREAVESRLVFMLTSLFMLRSLYESYKVV</sequence>
<dbReference type="Proteomes" id="UP000012073">
    <property type="component" value="Unassembled WGS sequence"/>
</dbReference>
<evidence type="ECO:0000313" key="2">
    <source>
        <dbReference type="EMBL" id="CDF36060.1"/>
    </source>
</evidence>
<keyword evidence="3" id="KW-1185">Reference proteome</keyword>
<dbReference type="Gramene" id="CDF36060">
    <property type="protein sequence ID" value="CDF36060"/>
    <property type="gene ID" value="CHC_T00004475001"/>
</dbReference>
<gene>
    <name evidence="2" type="ORF">CHC_T00004475001</name>
</gene>
<evidence type="ECO:0000256" key="1">
    <source>
        <dbReference type="SAM" id="MobiDB-lite"/>
    </source>
</evidence>
<feature type="compositionally biased region" description="Basic and acidic residues" evidence="1">
    <location>
        <begin position="1"/>
        <end position="16"/>
    </location>
</feature>
<evidence type="ECO:0000313" key="3">
    <source>
        <dbReference type="Proteomes" id="UP000012073"/>
    </source>
</evidence>
<dbReference type="GeneID" id="17323597"/>
<feature type="region of interest" description="Disordered" evidence="1">
    <location>
        <begin position="1"/>
        <end position="22"/>
    </location>
</feature>
<accession>R7QF78</accession>